<organism evidence="2 3">
    <name type="scientific">Phialemonium atrogriseum</name>
    <dbReference type="NCBI Taxonomy" id="1093897"/>
    <lineage>
        <taxon>Eukaryota</taxon>
        <taxon>Fungi</taxon>
        <taxon>Dikarya</taxon>
        <taxon>Ascomycota</taxon>
        <taxon>Pezizomycotina</taxon>
        <taxon>Sordariomycetes</taxon>
        <taxon>Sordariomycetidae</taxon>
        <taxon>Cephalothecales</taxon>
        <taxon>Cephalothecaceae</taxon>
        <taxon>Phialemonium</taxon>
    </lineage>
</organism>
<dbReference type="GeneID" id="85315867"/>
<evidence type="ECO:0000313" key="3">
    <source>
        <dbReference type="Proteomes" id="UP001244011"/>
    </source>
</evidence>
<proteinExistence type="predicted"/>
<evidence type="ECO:0000256" key="1">
    <source>
        <dbReference type="SAM" id="MobiDB-lite"/>
    </source>
</evidence>
<sequence length="207" mass="22994">MDWKDPLRKLPTIAPHPAPESVASSELSSILEDSNRWYDSRTAVLKILEDRYVPNGPKDDTPKVLRTFVMKLPKGGQLALMSEILLLKDDSTKLRQLRNFLVDAILKPMKAAGGKNPKTPITPTLHPDAKDDILLSMATIEPSSINDQGQLTVDCLRREGYRCAVCGRVDGVWRSKVPECTVGMVRTQCAHILPFALGNFDEQSAQE</sequence>
<dbReference type="Proteomes" id="UP001244011">
    <property type="component" value="Unassembled WGS sequence"/>
</dbReference>
<gene>
    <name evidence="2" type="ORF">QBC33DRAFT_617379</name>
</gene>
<dbReference type="EMBL" id="MU839001">
    <property type="protein sequence ID" value="KAK1770066.1"/>
    <property type="molecule type" value="Genomic_DNA"/>
</dbReference>
<evidence type="ECO:0008006" key="4">
    <source>
        <dbReference type="Google" id="ProtNLM"/>
    </source>
</evidence>
<protein>
    <recommendedName>
        <fullName evidence="4">HNH nuclease domain-containing protein</fullName>
    </recommendedName>
</protein>
<dbReference type="RefSeq" id="XP_060286279.1">
    <property type="nucleotide sequence ID" value="XM_060432680.1"/>
</dbReference>
<keyword evidence="3" id="KW-1185">Reference proteome</keyword>
<comment type="caution">
    <text evidence="2">The sequence shown here is derived from an EMBL/GenBank/DDBJ whole genome shotgun (WGS) entry which is preliminary data.</text>
</comment>
<name>A0AAJ0FIY3_9PEZI</name>
<evidence type="ECO:0000313" key="2">
    <source>
        <dbReference type="EMBL" id="KAK1770066.1"/>
    </source>
</evidence>
<reference evidence="2" key="1">
    <citation type="submission" date="2023-06" db="EMBL/GenBank/DDBJ databases">
        <title>Genome-scale phylogeny and comparative genomics of the fungal order Sordariales.</title>
        <authorList>
            <consortium name="Lawrence Berkeley National Laboratory"/>
            <person name="Hensen N."/>
            <person name="Bonometti L."/>
            <person name="Westerberg I."/>
            <person name="Brannstrom I.O."/>
            <person name="Guillou S."/>
            <person name="Cros-Aarteil S."/>
            <person name="Calhoun S."/>
            <person name="Haridas S."/>
            <person name="Kuo A."/>
            <person name="Mondo S."/>
            <person name="Pangilinan J."/>
            <person name="Riley R."/>
            <person name="Labutti K."/>
            <person name="Andreopoulos B."/>
            <person name="Lipzen A."/>
            <person name="Chen C."/>
            <person name="Yanf M."/>
            <person name="Daum C."/>
            <person name="Ng V."/>
            <person name="Clum A."/>
            <person name="Steindorff A."/>
            <person name="Ohm R."/>
            <person name="Martin F."/>
            <person name="Silar P."/>
            <person name="Natvig D."/>
            <person name="Lalanne C."/>
            <person name="Gautier V."/>
            <person name="Ament-Velasquez S.L."/>
            <person name="Kruys A."/>
            <person name="Hutchinson M.I."/>
            <person name="Powell A.J."/>
            <person name="Barry K."/>
            <person name="Miller A.N."/>
            <person name="Grigoriev I.V."/>
            <person name="Debuchy R."/>
            <person name="Gladieux P."/>
            <person name="Thoren M.H."/>
            <person name="Johannesson H."/>
        </authorList>
    </citation>
    <scope>NUCLEOTIDE SEQUENCE</scope>
    <source>
        <strain evidence="2">8032-3</strain>
    </source>
</reference>
<dbReference type="AlphaFoldDB" id="A0AAJ0FIY3"/>
<feature type="non-terminal residue" evidence="2">
    <location>
        <position position="207"/>
    </location>
</feature>
<accession>A0AAJ0FIY3</accession>
<feature type="region of interest" description="Disordered" evidence="1">
    <location>
        <begin position="1"/>
        <end position="21"/>
    </location>
</feature>